<feature type="non-terminal residue" evidence="1">
    <location>
        <position position="158"/>
    </location>
</feature>
<feature type="non-terminal residue" evidence="1">
    <location>
        <position position="1"/>
    </location>
</feature>
<dbReference type="EMBL" id="CAJVPY010011887">
    <property type="protein sequence ID" value="CAG8730321.1"/>
    <property type="molecule type" value="Genomic_DNA"/>
</dbReference>
<protein>
    <submittedName>
        <fullName evidence="1">22272_t:CDS:1</fullName>
    </submittedName>
</protein>
<proteinExistence type="predicted"/>
<dbReference type="Proteomes" id="UP000789405">
    <property type="component" value="Unassembled WGS sequence"/>
</dbReference>
<gene>
    <name evidence="1" type="ORF">DERYTH_LOCUS15057</name>
</gene>
<accession>A0A9N9ICW9</accession>
<dbReference type="OrthoDB" id="2412847at2759"/>
<comment type="caution">
    <text evidence="1">The sequence shown here is derived from an EMBL/GenBank/DDBJ whole genome shotgun (WGS) entry which is preliminary data.</text>
</comment>
<organism evidence="1 2">
    <name type="scientific">Dentiscutata erythropus</name>
    <dbReference type="NCBI Taxonomy" id="1348616"/>
    <lineage>
        <taxon>Eukaryota</taxon>
        <taxon>Fungi</taxon>
        <taxon>Fungi incertae sedis</taxon>
        <taxon>Mucoromycota</taxon>
        <taxon>Glomeromycotina</taxon>
        <taxon>Glomeromycetes</taxon>
        <taxon>Diversisporales</taxon>
        <taxon>Gigasporaceae</taxon>
        <taxon>Dentiscutata</taxon>
    </lineage>
</organism>
<evidence type="ECO:0000313" key="2">
    <source>
        <dbReference type="Proteomes" id="UP000789405"/>
    </source>
</evidence>
<reference evidence="1" key="1">
    <citation type="submission" date="2021-06" db="EMBL/GenBank/DDBJ databases">
        <authorList>
            <person name="Kallberg Y."/>
            <person name="Tangrot J."/>
            <person name="Rosling A."/>
        </authorList>
    </citation>
    <scope>NUCLEOTIDE SEQUENCE</scope>
    <source>
        <strain evidence="1">MA453B</strain>
    </source>
</reference>
<evidence type="ECO:0000313" key="1">
    <source>
        <dbReference type="EMBL" id="CAG8730321.1"/>
    </source>
</evidence>
<dbReference type="AlphaFoldDB" id="A0A9N9ICW9"/>
<sequence length="158" mass="18132">MLSMKLAKVATLHIIYYELEAKNNSEPQQFLFIEKNPEYAKELLTWIQNAIATKKLHNPVYSISEKCSIGSLYSQNPTSQYLEFLSRAAIRHKIDHFDSGKYYAEDDTSDSNLHLNLEPELKTLASTLKPINENISEIDDIYNLYRDTIAEIGSKLSL</sequence>
<keyword evidence="2" id="KW-1185">Reference proteome</keyword>
<name>A0A9N9ICW9_9GLOM</name>